<proteinExistence type="inferred from homology"/>
<evidence type="ECO:0000256" key="6">
    <source>
        <dbReference type="ARBA" id="ARBA00022970"/>
    </source>
</evidence>
<keyword evidence="5 9" id="KW-0812">Transmembrane</keyword>
<evidence type="ECO:0000256" key="5">
    <source>
        <dbReference type="ARBA" id="ARBA00022692"/>
    </source>
</evidence>
<comment type="subcellular location">
    <subcellularLocation>
        <location evidence="1 9">Cell membrane</location>
        <topology evidence="1 9">Multi-pass membrane protein</topology>
    </subcellularLocation>
</comment>
<evidence type="ECO:0000256" key="7">
    <source>
        <dbReference type="ARBA" id="ARBA00022989"/>
    </source>
</evidence>
<feature type="transmembrane region" description="Helical" evidence="9">
    <location>
        <begin position="155"/>
        <end position="175"/>
    </location>
</feature>
<dbReference type="EMBL" id="JAAXOY010000138">
    <property type="protein sequence ID" value="NKY39362.1"/>
    <property type="molecule type" value="Genomic_DNA"/>
</dbReference>
<evidence type="ECO:0000256" key="1">
    <source>
        <dbReference type="ARBA" id="ARBA00004651"/>
    </source>
</evidence>
<name>A0ABX1JZ75_9CELL</name>
<feature type="transmembrane region" description="Helical" evidence="9">
    <location>
        <begin position="34"/>
        <end position="57"/>
    </location>
</feature>
<gene>
    <name evidence="11" type="ORF">HGA02_07405</name>
</gene>
<keyword evidence="6" id="KW-0029">Amino-acid transport</keyword>
<evidence type="ECO:0000256" key="9">
    <source>
        <dbReference type="RuleBase" id="RU363032"/>
    </source>
</evidence>
<evidence type="ECO:0000313" key="12">
    <source>
        <dbReference type="Proteomes" id="UP000777774"/>
    </source>
</evidence>
<evidence type="ECO:0000256" key="2">
    <source>
        <dbReference type="ARBA" id="ARBA00010072"/>
    </source>
</evidence>
<feature type="transmembrane region" description="Helical" evidence="9">
    <location>
        <begin position="81"/>
        <end position="105"/>
    </location>
</feature>
<evidence type="ECO:0000256" key="3">
    <source>
        <dbReference type="ARBA" id="ARBA00022448"/>
    </source>
</evidence>
<evidence type="ECO:0000313" key="11">
    <source>
        <dbReference type="EMBL" id="NKY39362.1"/>
    </source>
</evidence>
<dbReference type="NCBIfam" id="TIGR01726">
    <property type="entry name" value="HEQRo_perm_3TM"/>
    <property type="match status" value="1"/>
</dbReference>
<evidence type="ECO:0000256" key="4">
    <source>
        <dbReference type="ARBA" id="ARBA00022475"/>
    </source>
</evidence>
<dbReference type="Gene3D" id="1.10.3720.10">
    <property type="entry name" value="MetI-like"/>
    <property type="match status" value="1"/>
</dbReference>
<dbReference type="SUPFAM" id="SSF161098">
    <property type="entry name" value="MetI-like"/>
    <property type="match status" value="1"/>
</dbReference>
<dbReference type="InterPro" id="IPR043429">
    <property type="entry name" value="ArtM/GltK/GlnP/TcyL/YhdX-like"/>
</dbReference>
<dbReference type="InterPro" id="IPR035906">
    <property type="entry name" value="MetI-like_sf"/>
</dbReference>
<accession>A0ABX1JZ75</accession>
<keyword evidence="8 9" id="KW-0472">Membrane</keyword>
<comment type="caution">
    <text evidence="11">The sequence shown here is derived from an EMBL/GenBank/DDBJ whole genome shotgun (WGS) entry which is preliminary data.</text>
</comment>
<keyword evidence="4" id="KW-1003">Cell membrane</keyword>
<reference evidence="11 12" key="1">
    <citation type="submission" date="2020-04" db="EMBL/GenBank/DDBJ databases">
        <title>MicrobeNet Type strains.</title>
        <authorList>
            <person name="Nicholson A.C."/>
        </authorList>
    </citation>
    <scope>NUCLEOTIDE SEQUENCE [LARGE SCALE GENOMIC DNA]</scope>
    <source>
        <strain evidence="11 12">ATCC BAA-787</strain>
    </source>
</reference>
<dbReference type="RefSeq" id="WP_168678485.1">
    <property type="nucleotide sequence ID" value="NZ_JAAXOY010000138.1"/>
</dbReference>
<keyword evidence="12" id="KW-1185">Reference proteome</keyword>
<feature type="transmembrane region" description="Helical" evidence="9">
    <location>
        <begin position="126"/>
        <end position="143"/>
    </location>
</feature>
<feature type="domain" description="ABC transmembrane type-1" evidence="10">
    <location>
        <begin position="81"/>
        <end position="274"/>
    </location>
</feature>
<dbReference type="Pfam" id="PF00528">
    <property type="entry name" value="BPD_transp_1"/>
    <property type="match status" value="1"/>
</dbReference>
<dbReference type="PROSITE" id="PS50928">
    <property type="entry name" value="ABC_TM1"/>
    <property type="match status" value="1"/>
</dbReference>
<dbReference type="PANTHER" id="PTHR30614">
    <property type="entry name" value="MEMBRANE COMPONENT OF AMINO ACID ABC TRANSPORTER"/>
    <property type="match status" value="1"/>
</dbReference>
<sequence>MTAGASAAPVAWEPSEHQRARDAYRRSRARRSTAVAIVSTIALTAVAVLGLVSSPGWPRVKASFFDPEVARASLPAVLEGLWLNIRVMAVCAVVIVVVALGLALARTLRGPVFFPLRALATGYVDVFRGLPLILVLLLVGFGLPGLRLQGVPTSAVVLGGLALVLTYSAYVAEVFRAGIESVHPSQVAAARSLGLTRGQAMRHVVLPQAVRRVVPPLLNDLVALSKDSGLISILGAIDAVRAAQIETARYANFTPYVVAGVLFVLLTIPLTRFTDVLARRSGWLGAQGSLAGGGALR</sequence>
<organism evidence="11 12">
    <name type="scientific">Cellulomonas septica</name>
    <dbReference type="NCBI Taxonomy" id="285080"/>
    <lineage>
        <taxon>Bacteria</taxon>
        <taxon>Bacillati</taxon>
        <taxon>Actinomycetota</taxon>
        <taxon>Actinomycetes</taxon>
        <taxon>Micrococcales</taxon>
        <taxon>Cellulomonadaceae</taxon>
        <taxon>Cellulomonas</taxon>
    </lineage>
</organism>
<comment type="similarity">
    <text evidence="2">Belongs to the binding-protein-dependent transport system permease family. HisMQ subfamily.</text>
</comment>
<dbReference type="InterPro" id="IPR010065">
    <property type="entry name" value="AA_ABC_transptr_permease_3TM"/>
</dbReference>
<dbReference type="PANTHER" id="PTHR30614:SF20">
    <property type="entry name" value="GLUTAMINE TRANSPORT SYSTEM PERMEASE PROTEIN GLNP"/>
    <property type="match status" value="1"/>
</dbReference>
<feature type="transmembrane region" description="Helical" evidence="9">
    <location>
        <begin position="250"/>
        <end position="270"/>
    </location>
</feature>
<evidence type="ECO:0000256" key="8">
    <source>
        <dbReference type="ARBA" id="ARBA00023136"/>
    </source>
</evidence>
<protein>
    <submittedName>
        <fullName evidence="11">Amino acid ABC transporter permease</fullName>
    </submittedName>
</protein>
<dbReference type="CDD" id="cd06261">
    <property type="entry name" value="TM_PBP2"/>
    <property type="match status" value="1"/>
</dbReference>
<dbReference type="Proteomes" id="UP000777774">
    <property type="component" value="Unassembled WGS sequence"/>
</dbReference>
<evidence type="ECO:0000259" key="10">
    <source>
        <dbReference type="PROSITE" id="PS50928"/>
    </source>
</evidence>
<keyword evidence="3 9" id="KW-0813">Transport</keyword>
<keyword evidence="7 9" id="KW-1133">Transmembrane helix</keyword>
<dbReference type="InterPro" id="IPR000515">
    <property type="entry name" value="MetI-like"/>
</dbReference>